<name>A0A8E2DW51_9PEZI</name>
<keyword evidence="2" id="KW-1185">Reference proteome</keyword>
<dbReference type="OrthoDB" id="3689183at2759"/>
<evidence type="ECO:0000313" key="2">
    <source>
        <dbReference type="Proteomes" id="UP000250266"/>
    </source>
</evidence>
<feature type="non-terminal residue" evidence="1">
    <location>
        <position position="1"/>
    </location>
</feature>
<accession>A0A8E2DW51</accession>
<reference evidence="1 2" key="1">
    <citation type="journal article" date="2016" name="Nat. Commun.">
        <title>Ectomycorrhizal ecology is imprinted in the genome of the dominant symbiotic fungus Cenococcum geophilum.</title>
        <authorList>
            <consortium name="DOE Joint Genome Institute"/>
            <person name="Peter M."/>
            <person name="Kohler A."/>
            <person name="Ohm R.A."/>
            <person name="Kuo A."/>
            <person name="Krutzmann J."/>
            <person name="Morin E."/>
            <person name="Arend M."/>
            <person name="Barry K.W."/>
            <person name="Binder M."/>
            <person name="Choi C."/>
            <person name="Clum A."/>
            <person name="Copeland A."/>
            <person name="Grisel N."/>
            <person name="Haridas S."/>
            <person name="Kipfer T."/>
            <person name="LaButti K."/>
            <person name="Lindquist E."/>
            <person name="Lipzen A."/>
            <person name="Maire R."/>
            <person name="Meier B."/>
            <person name="Mihaltcheva S."/>
            <person name="Molinier V."/>
            <person name="Murat C."/>
            <person name="Poggeler S."/>
            <person name="Quandt C.A."/>
            <person name="Sperisen C."/>
            <person name="Tritt A."/>
            <person name="Tisserant E."/>
            <person name="Crous P.W."/>
            <person name="Henrissat B."/>
            <person name="Nehls U."/>
            <person name="Egli S."/>
            <person name="Spatafora J.W."/>
            <person name="Grigoriev I.V."/>
            <person name="Martin F.M."/>
        </authorList>
    </citation>
    <scope>NUCLEOTIDE SEQUENCE [LARGE SCALE GENOMIC DNA]</scope>
    <source>
        <strain evidence="1 2">CBS 459.81</strain>
    </source>
</reference>
<dbReference type="AlphaFoldDB" id="A0A8E2DW51"/>
<protein>
    <submittedName>
        <fullName evidence="1">Uncharacterized protein</fullName>
    </submittedName>
</protein>
<dbReference type="Proteomes" id="UP000250266">
    <property type="component" value="Unassembled WGS sequence"/>
</dbReference>
<evidence type="ECO:0000313" key="1">
    <source>
        <dbReference type="EMBL" id="OCK72699.1"/>
    </source>
</evidence>
<gene>
    <name evidence="1" type="ORF">K432DRAFT_457225</name>
</gene>
<dbReference type="EMBL" id="KV747207">
    <property type="protein sequence ID" value="OCK72699.1"/>
    <property type="molecule type" value="Genomic_DNA"/>
</dbReference>
<organism evidence="1 2">
    <name type="scientific">Lepidopterella palustris CBS 459.81</name>
    <dbReference type="NCBI Taxonomy" id="1314670"/>
    <lineage>
        <taxon>Eukaryota</taxon>
        <taxon>Fungi</taxon>
        <taxon>Dikarya</taxon>
        <taxon>Ascomycota</taxon>
        <taxon>Pezizomycotina</taxon>
        <taxon>Dothideomycetes</taxon>
        <taxon>Pleosporomycetidae</taxon>
        <taxon>Mytilinidiales</taxon>
        <taxon>Argynnaceae</taxon>
        <taxon>Lepidopterella</taxon>
    </lineage>
</organism>
<proteinExistence type="predicted"/>
<sequence length="58" mass="6618">ANNQAPAYRNGIINLETEEVKVDTELGVEHRCFNILDLGETEILLGWDWLTKHNPIVD</sequence>